<sequence length="9" mass="1202">TWRKQLRQS</sequence>
<evidence type="ECO:0000313" key="2">
    <source>
        <dbReference type="Proteomes" id="UP000708208"/>
    </source>
</evidence>
<keyword evidence="2" id="KW-1185">Reference proteome</keyword>
<reference evidence="1" key="1">
    <citation type="submission" date="2021-06" db="EMBL/GenBank/DDBJ databases">
        <authorList>
            <person name="Hodson N. C."/>
            <person name="Mongue J. A."/>
            <person name="Jaron S. K."/>
        </authorList>
    </citation>
    <scope>NUCLEOTIDE SEQUENCE</scope>
</reference>
<proteinExistence type="predicted"/>
<protein>
    <submittedName>
        <fullName evidence="1">Uncharacterized protein</fullName>
    </submittedName>
</protein>
<gene>
    <name evidence="1" type="ORF">AFUS01_LOCUS14067</name>
</gene>
<dbReference type="EMBL" id="CAJVCH010117330">
    <property type="protein sequence ID" value="CAG7725084.1"/>
    <property type="molecule type" value="Genomic_DNA"/>
</dbReference>
<organism evidence="1 2">
    <name type="scientific">Allacma fusca</name>
    <dbReference type="NCBI Taxonomy" id="39272"/>
    <lineage>
        <taxon>Eukaryota</taxon>
        <taxon>Metazoa</taxon>
        <taxon>Ecdysozoa</taxon>
        <taxon>Arthropoda</taxon>
        <taxon>Hexapoda</taxon>
        <taxon>Collembola</taxon>
        <taxon>Symphypleona</taxon>
        <taxon>Sminthuridae</taxon>
        <taxon>Allacma</taxon>
    </lineage>
</organism>
<evidence type="ECO:0000313" key="1">
    <source>
        <dbReference type="EMBL" id="CAG7725084.1"/>
    </source>
</evidence>
<dbReference type="Proteomes" id="UP000708208">
    <property type="component" value="Unassembled WGS sequence"/>
</dbReference>
<name>A0A8J2JRG5_9HEXA</name>
<accession>A0A8J2JRG5</accession>
<comment type="caution">
    <text evidence="1">The sequence shown here is derived from an EMBL/GenBank/DDBJ whole genome shotgun (WGS) entry which is preliminary data.</text>
</comment>
<feature type="non-terminal residue" evidence="1">
    <location>
        <position position="1"/>
    </location>
</feature>